<dbReference type="InterPro" id="IPR037233">
    <property type="entry name" value="CcmK-like_sf"/>
</dbReference>
<dbReference type="GO" id="GO:0031469">
    <property type="term" value="C:bacterial microcompartment"/>
    <property type="evidence" value="ECO:0007669"/>
    <property type="project" value="UniProtKB-SubCell"/>
</dbReference>
<gene>
    <name evidence="4" type="ORF">SAMN05443637_12587</name>
</gene>
<dbReference type="SMART" id="SM00877">
    <property type="entry name" value="BMC"/>
    <property type="match status" value="1"/>
</dbReference>
<evidence type="ECO:0000313" key="4">
    <source>
        <dbReference type="EMBL" id="SHL36015.1"/>
    </source>
</evidence>
<name>A0A1M7A090_PSETH</name>
<organism evidence="4 5">
    <name type="scientific">Pseudonocardia thermophila</name>
    <dbReference type="NCBI Taxonomy" id="1848"/>
    <lineage>
        <taxon>Bacteria</taxon>
        <taxon>Bacillati</taxon>
        <taxon>Actinomycetota</taxon>
        <taxon>Actinomycetes</taxon>
        <taxon>Pseudonocardiales</taxon>
        <taxon>Pseudonocardiaceae</taxon>
        <taxon>Pseudonocardia</taxon>
    </lineage>
</organism>
<sequence>MTTASSHTPTLRTYAFIDRMQPQCAAHIAATSPGDVPLAGMAELYIEMAPGNEVFRAADIALKAAGVRPALQIIEREFGLLEIHSEQQAEVLASGRAILDELGMTETDRIRPTIASTQFITNVHPYQAQLLNKWRKGSMLMPGQSLFVMEVAPAAYISIAANEAEKAASITVIELRAVGRFGRMFLSGTESEVQSARDAAVAALEGIEGREDRR</sequence>
<dbReference type="Gene3D" id="3.30.70.1710">
    <property type="match status" value="2"/>
</dbReference>
<reference evidence="4 5" key="1">
    <citation type="submission" date="2016-11" db="EMBL/GenBank/DDBJ databases">
        <authorList>
            <person name="Jaros S."/>
            <person name="Januszkiewicz K."/>
            <person name="Wedrychowicz H."/>
        </authorList>
    </citation>
    <scope>NUCLEOTIDE SEQUENCE [LARGE SCALE GENOMIC DNA]</scope>
    <source>
        <strain evidence="4 5">DSM 43832</strain>
    </source>
</reference>
<feature type="domain" description="BMC circularly permuted" evidence="3">
    <location>
        <begin position="10"/>
        <end position="112"/>
    </location>
</feature>
<proteinExistence type="predicted"/>
<comment type="subcellular location">
    <subcellularLocation>
        <location evidence="1">Bacterial microcompartment</location>
    </subcellularLocation>
</comment>
<protein>
    <submittedName>
        <fullName evidence="4">BMC domain-containing protein</fullName>
    </submittedName>
</protein>
<evidence type="ECO:0000256" key="2">
    <source>
        <dbReference type="ARBA" id="ARBA00024446"/>
    </source>
</evidence>
<dbReference type="AlphaFoldDB" id="A0A1M7A090"/>
<dbReference type="CDD" id="cd07052">
    <property type="entry name" value="BMC_like_1_repeat2"/>
    <property type="match status" value="1"/>
</dbReference>
<dbReference type="RefSeq" id="WP_234997596.1">
    <property type="nucleotide sequence ID" value="NZ_CALGVN010000020.1"/>
</dbReference>
<dbReference type="EMBL" id="FRAP01000025">
    <property type="protein sequence ID" value="SHL36015.1"/>
    <property type="molecule type" value="Genomic_DNA"/>
</dbReference>
<feature type="domain" description="BMC circularly permuted" evidence="3">
    <location>
        <begin position="113"/>
        <end position="214"/>
    </location>
</feature>
<dbReference type="InterPro" id="IPR044870">
    <property type="entry name" value="BMC_CP"/>
</dbReference>
<dbReference type="Proteomes" id="UP000184363">
    <property type="component" value="Unassembled WGS sequence"/>
</dbReference>
<dbReference type="Pfam" id="PF00936">
    <property type="entry name" value="BMC"/>
    <property type="match status" value="1"/>
</dbReference>
<keyword evidence="5" id="KW-1185">Reference proteome</keyword>
<evidence type="ECO:0000259" key="3">
    <source>
        <dbReference type="PROSITE" id="PS51931"/>
    </source>
</evidence>
<dbReference type="STRING" id="1848.SAMN05443637_12587"/>
<dbReference type="SUPFAM" id="SSF143414">
    <property type="entry name" value="CcmK-like"/>
    <property type="match status" value="1"/>
</dbReference>
<dbReference type="PROSITE" id="PS51931">
    <property type="entry name" value="BMC_CP"/>
    <property type="match status" value="2"/>
</dbReference>
<dbReference type="InterPro" id="IPR000249">
    <property type="entry name" value="BMC_dom"/>
</dbReference>
<dbReference type="CDD" id="cd07051">
    <property type="entry name" value="BMC_like_1_repeat1"/>
    <property type="match status" value="1"/>
</dbReference>
<evidence type="ECO:0000313" key="5">
    <source>
        <dbReference type="Proteomes" id="UP000184363"/>
    </source>
</evidence>
<evidence type="ECO:0000256" key="1">
    <source>
        <dbReference type="ARBA" id="ARBA00024322"/>
    </source>
</evidence>
<accession>A0A1M7A090</accession>
<keyword evidence="2" id="KW-1283">Bacterial microcompartment</keyword>